<sequence>MTYCFMLPIAGITLQNIIQKRSDAFTPGFNG</sequence>
<keyword evidence="2" id="KW-1185">Reference proteome</keyword>
<evidence type="ECO:0000313" key="1">
    <source>
        <dbReference type="EMBL" id="STV59968.1"/>
    </source>
</evidence>
<evidence type="ECO:0000313" key="2">
    <source>
        <dbReference type="Proteomes" id="UP000255382"/>
    </source>
</evidence>
<proteinExistence type="predicted"/>
<reference evidence="1 2" key="1">
    <citation type="submission" date="2018-06" db="EMBL/GenBank/DDBJ databases">
        <authorList>
            <consortium name="Pathogen Informatics"/>
            <person name="Doyle S."/>
        </authorList>
    </citation>
    <scope>NUCLEOTIDE SEQUENCE [LARGE SCALE GENOMIC DNA]</scope>
    <source>
        <strain evidence="1 2">NCTC5050</strain>
    </source>
</reference>
<organism evidence="1 2">
    <name type="scientific">Klebsiella pneumoniae subsp. ozaenae</name>
    <dbReference type="NCBI Taxonomy" id="574"/>
    <lineage>
        <taxon>Bacteria</taxon>
        <taxon>Pseudomonadati</taxon>
        <taxon>Pseudomonadota</taxon>
        <taxon>Gammaproteobacteria</taxon>
        <taxon>Enterobacterales</taxon>
        <taxon>Enterobacteriaceae</taxon>
        <taxon>Klebsiella/Raoultella group</taxon>
        <taxon>Klebsiella</taxon>
        <taxon>Klebsiella pneumoniae complex</taxon>
    </lineage>
</organism>
<dbReference type="Proteomes" id="UP000255382">
    <property type="component" value="Unassembled WGS sequence"/>
</dbReference>
<keyword evidence="1" id="KW-0472">Membrane</keyword>
<dbReference type="AlphaFoldDB" id="A0A378C2Z2"/>
<protein>
    <submittedName>
        <fullName evidence="1">Putative transmembrane protein</fullName>
    </submittedName>
</protein>
<gene>
    <name evidence="1" type="primary">ycdT_4</name>
    <name evidence="1" type="ORF">NCTC5050_06800</name>
</gene>
<accession>A0A378C2Z2</accession>
<dbReference type="EMBL" id="UGLZ01000005">
    <property type="protein sequence ID" value="STV59968.1"/>
    <property type="molecule type" value="Genomic_DNA"/>
</dbReference>
<keyword evidence="1" id="KW-0812">Transmembrane</keyword>
<name>A0A378C2Z2_KLEPO</name>